<feature type="repeat" description="ANK" evidence="3">
    <location>
        <begin position="497"/>
        <end position="520"/>
    </location>
</feature>
<proteinExistence type="predicted"/>
<evidence type="ECO:0000256" key="1">
    <source>
        <dbReference type="ARBA" id="ARBA00022737"/>
    </source>
</evidence>
<dbReference type="SMART" id="SM00248">
    <property type="entry name" value="ANK"/>
    <property type="match status" value="12"/>
</dbReference>
<dbReference type="SUPFAM" id="SSF48403">
    <property type="entry name" value="Ankyrin repeat"/>
    <property type="match status" value="2"/>
</dbReference>
<evidence type="ECO:0000256" key="3">
    <source>
        <dbReference type="PROSITE-ProRule" id="PRU00023"/>
    </source>
</evidence>
<sequence>MPGCSFKAARKDNLRQHQDRIHGPPSALKPSESTGEATIVPFGGSTNIMMASTISTEEVALSKKTDHRALLFQAATEGNVAVLQASLDEGVDINASADDGASALHCAARAGQTEVVMHLVQRGADTQHANEKKRIPLHEAILGRNAQTVKALLHVSPSFEIDDKAALCIARSDSVEVLNHCVEHLGAAMSGANKYSMLLAAAKHGQKSMMATLLRLTEEFDENSSSGDDRLLAGKNLPWARQPDQDYGFSPLHIAVTRGDLEMTQLLVEHGFKVNGRAGFVKTPLHLAASKGHIGIWRYLLSCDDIQVNRKPCNSPVDDLLNTVVACGHMEMIKSLLSHDHIEVNCRGSKTWHSQRRTPLHMAAISGRLSVLQLLLMDVRVDRKARDRWELSALALSALYGHWELVRILLDQDKIETSPKRGAKTQEKDSPIPSKLVERLLTHPDFQNVNILGSPLDDRFEPIGGLLHVAVKQGDCDMLKVLLNHEDVDVNLRSQWTRTTPLHLAANLGRMDMARLLLRHKHIKMDLESYNFLNNRPGRRNVYGSALQIATKKGHTDLVELLLAHGTMQDESHASSPSKNGANELLPTATVQQGDSVIDPQLEMEEHSFLDEYMQDSSECILDANDIPVTEGQSWLDTVLSGDGIAQELI</sequence>
<dbReference type="PANTHER" id="PTHR24123:SF33">
    <property type="entry name" value="PROTEIN HOS4"/>
    <property type="match status" value="1"/>
</dbReference>
<feature type="repeat" description="ANK" evidence="3">
    <location>
        <begin position="355"/>
        <end position="376"/>
    </location>
</feature>
<accession>A0A8K0R5M4</accession>
<feature type="compositionally biased region" description="Basic and acidic residues" evidence="4">
    <location>
        <begin position="9"/>
        <end position="22"/>
    </location>
</feature>
<evidence type="ECO:0000313" key="5">
    <source>
        <dbReference type="EMBL" id="KAH7084463.1"/>
    </source>
</evidence>
<dbReference type="Pfam" id="PF12796">
    <property type="entry name" value="Ank_2"/>
    <property type="match status" value="4"/>
</dbReference>
<dbReference type="Gene3D" id="1.25.40.20">
    <property type="entry name" value="Ankyrin repeat-containing domain"/>
    <property type="match status" value="4"/>
</dbReference>
<dbReference type="Proteomes" id="UP000813461">
    <property type="component" value="Unassembled WGS sequence"/>
</dbReference>
<dbReference type="PROSITE" id="PS50088">
    <property type="entry name" value="ANK_REPEAT"/>
    <property type="match status" value="4"/>
</dbReference>
<evidence type="ECO:0000256" key="2">
    <source>
        <dbReference type="ARBA" id="ARBA00023043"/>
    </source>
</evidence>
<organism evidence="5 6">
    <name type="scientific">Paraphoma chrysanthemicola</name>
    <dbReference type="NCBI Taxonomy" id="798071"/>
    <lineage>
        <taxon>Eukaryota</taxon>
        <taxon>Fungi</taxon>
        <taxon>Dikarya</taxon>
        <taxon>Ascomycota</taxon>
        <taxon>Pezizomycotina</taxon>
        <taxon>Dothideomycetes</taxon>
        <taxon>Pleosporomycetidae</taxon>
        <taxon>Pleosporales</taxon>
        <taxon>Pleosporineae</taxon>
        <taxon>Phaeosphaeriaceae</taxon>
        <taxon>Paraphoma</taxon>
    </lineage>
</organism>
<dbReference type="InterPro" id="IPR036770">
    <property type="entry name" value="Ankyrin_rpt-contain_sf"/>
</dbReference>
<dbReference type="OrthoDB" id="5596414at2759"/>
<dbReference type="InterPro" id="IPR051165">
    <property type="entry name" value="Multifunctional_ANK_Repeat"/>
</dbReference>
<dbReference type="EMBL" id="JAGMVJ010000012">
    <property type="protein sequence ID" value="KAH7084463.1"/>
    <property type="molecule type" value="Genomic_DNA"/>
</dbReference>
<keyword evidence="2 3" id="KW-0040">ANK repeat</keyword>
<comment type="caution">
    <text evidence="5">The sequence shown here is derived from an EMBL/GenBank/DDBJ whole genome shotgun (WGS) entry which is preliminary data.</text>
</comment>
<feature type="region of interest" description="Disordered" evidence="4">
    <location>
        <begin position="1"/>
        <end position="36"/>
    </location>
</feature>
<dbReference type="InterPro" id="IPR002110">
    <property type="entry name" value="Ankyrin_rpt"/>
</dbReference>
<feature type="repeat" description="ANK" evidence="3">
    <location>
        <begin position="247"/>
        <end position="279"/>
    </location>
</feature>
<keyword evidence="1" id="KW-0677">Repeat</keyword>
<evidence type="ECO:0000313" key="6">
    <source>
        <dbReference type="Proteomes" id="UP000813461"/>
    </source>
</evidence>
<reference evidence="5" key="1">
    <citation type="journal article" date="2021" name="Nat. Commun.">
        <title>Genetic determinants of endophytism in the Arabidopsis root mycobiome.</title>
        <authorList>
            <person name="Mesny F."/>
            <person name="Miyauchi S."/>
            <person name="Thiergart T."/>
            <person name="Pickel B."/>
            <person name="Atanasova L."/>
            <person name="Karlsson M."/>
            <person name="Huettel B."/>
            <person name="Barry K.W."/>
            <person name="Haridas S."/>
            <person name="Chen C."/>
            <person name="Bauer D."/>
            <person name="Andreopoulos W."/>
            <person name="Pangilinan J."/>
            <person name="LaButti K."/>
            <person name="Riley R."/>
            <person name="Lipzen A."/>
            <person name="Clum A."/>
            <person name="Drula E."/>
            <person name="Henrissat B."/>
            <person name="Kohler A."/>
            <person name="Grigoriev I.V."/>
            <person name="Martin F.M."/>
            <person name="Hacquard S."/>
        </authorList>
    </citation>
    <scope>NUCLEOTIDE SEQUENCE</scope>
    <source>
        <strain evidence="5">MPI-SDFR-AT-0120</strain>
    </source>
</reference>
<dbReference type="AlphaFoldDB" id="A0A8K0R5M4"/>
<name>A0A8K0R5M4_9PLEO</name>
<evidence type="ECO:0000256" key="4">
    <source>
        <dbReference type="SAM" id="MobiDB-lite"/>
    </source>
</evidence>
<gene>
    <name evidence="5" type="ORF">FB567DRAFT_550471</name>
</gene>
<protein>
    <submittedName>
        <fullName evidence="5">Ankyrin repeat-containing domain protein</fullName>
    </submittedName>
</protein>
<dbReference type="PROSITE" id="PS50297">
    <property type="entry name" value="ANK_REP_REGION"/>
    <property type="match status" value="4"/>
</dbReference>
<dbReference type="PANTHER" id="PTHR24123">
    <property type="entry name" value="ANKYRIN REPEAT-CONTAINING"/>
    <property type="match status" value="1"/>
</dbReference>
<feature type="repeat" description="ANK" evidence="3">
    <location>
        <begin position="99"/>
        <end position="131"/>
    </location>
</feature>
<keyword evidence="6" id="KW-1185">Reference proteome</keyword>